<dbReference type="InterPro" id="IPR011989">
    <property type="entry name" value="ARM-like"/>
</dbReference>
<protein>
    <recommendedName>
        <fullName evidence="10">Condensin complex subunit 1</fullName>
    </recommendedName>
</protein>
<comment type="function">
    <text evidence="10">Regulatory subunit of the condensin complex, a complex required for conversion of interphase chromatin into mitotic-like condense chromosomes. The condensin complex probably introduces positive supercoils into relaxed DNA in the presence of type I topoisomerases and converts nicked DNA into positive knotted forms in the presence of type II topoisomerases.</text>
</comment>
<feature type="region of interest" description="Disordered" evidence="11">
    <location>
        <begin position="439"/>
        <end position="505"/>
    </location>
</feature>
<keyword evidence="8" id="KW-0539">Nucleus</keyword>
<reference evidence="14 17" key="1">
    <citation type="journal article" date="2021" name="G3 (Bethesda)">
        <title>Genomic diversity, chromosomal rearrangements, and interspecies hybridization in the ogataea polymorpha species complex.</title>
        <authorList>
            <person name="Hanson S.J."/>
            <person name="Cinneide E.O."/>
            <person name="Salzberg L.I."/>
            <person name="Wolfe K.H."/>
            <person name="McGowan J."/>
            <person name="Fitzpatrick D.A."/>
            <person name="Matlin K."/>
        </authorList>
    </citation>
    <scope>NUCLEOTIDE SEQUENCE</scope>
    <source>
        <strain evidence="15">51-138</strain>
        <strain evidence="14">61-244</strain>
    </source>
</reference>
<comment type="caution">
    <text evidence="14">The sequence shown here is derived from an EMBL/GenBank/DDBJ whole genome shotgun (WGS) entry which is preliminary data.</text>
</comment>
<dbReference type="InterPro" id="IPR016024">
    <property type="entry name" value="ARM-type_fold"/>
</dbReference>
<accession>A0AAN6I6B9</accession>
<keyword evidence="5 10" id="KW-0132">Cell division</keyword>
<proteinExistence type="inferred from homology"/>
<evidence type="ECO:0000256" key="8">
    <source>
        <dbReference type="ARBA" id="ARBA00023242"/>
    </source>
</evidence>
<dbReference type="PANTHER" id="PTHR14222:SF2">
    <property type="entry name" value="CONDENSIN COMPLEX SUBUNIT 1"/>
    <property type="match status" value="1"/>
</dbReference>
<dbReference type="Pfam" id="PF12717">
    <property type="entry name" value="Cnd1"/>
    <property type="match status" value="1"/>
</dbReference>
<keyword evidence="7 10" id="KW-0226">DNA condensation</keyword>
<evidence type="ECO:0000256" key="1">
    <source>
        <dbReference type="ARBA" id="ARBA00004123"/>
    </source>
</evidence>
<evidence type="ECO:0000313" key="15">
    <source>
        <dbReference type="EMBL" id="KAG7850250.1"/>
    </source>
</evidence>
<dbReference type="EMBL" id="JAHLVD010000004">
    <property type="protein sequence ID" value="KAG7850250.1"/>
    <property type="molecule type" value="Genomic_DNA"/>
</dbReference>
<dbReference type="PANTHER" id="PTHR14222">
    <property type="entry name" value="CONDENSIN"/>
    <property type="match status" value="1"/>
</dbReference>
<dbReference type="Proteomes" id="UP001196530">
    <property type="component" value="Unassembled WGS sequence"/>
</dbReference>
<evidence type="ECO:0000313" key="17">
    <source>
        <dbReference type="Proteomes" id="UP001197328"/>
    </source>
</evidence>
<dbReference type="Pfam" id="PF12922">
    <property type="entry name" value="Cnd1_N"/>
    <property type="match status" value="1"/>
</dbReference>
<organism evidence="14 16">
    <name type="scientific">Pichia angusta</name>
    <name type="common">Yeast</name>
    <name type="synonym">Hansenula polymorpha</name>
    <dbReference type="NCBI Taxonomy" id="870730"/>
    <lineage>
        <taxon>Eukaryota</taxon>
        <taxon>Fungi</taxon>
        <taxon>Dikarya</taxon>
        <taxon>Ascomycota</taxon>
        <taxon>Saccharomycotina</taxon>
        <taxon>Pichiomycetes</taxon>
        <taxon>Pichiales</taxon>
        <taxon>Pichiaceae</taxon>
        <taxon>Ogataea</taxon>
    </lineage>
</organism>
<evidence type="ECO:0000313" key="14">
    <source>
        <dbReference type="EMBL" id="KAG7819415.1"/>
    </source>
</evidence>
<evidence type="ECO:0000256" key="7">
    <source>
        <dbReference type="ARBA" id="ARBA00023067"/>
    </source>
</evidence>
<evidence type="ECO:0000259" key="13">
    <source>
        <dbReference type="Pfam" id="PF12922"/>
    </source>
</evidence>
<dbReference type="Gene3D" id="1.25.10.10">
    <property type="entry name" value="Leucine-rich Repeat Variant"/>
    <property type="match status" value="2"/>
</dbReference>
<dbReference type="InterPro" id="IPR026971">
    <property type="entry name" value="CND1/NCAPD3"/>
</dbReference>
<comment type="similarity">
    <text evidence="3 10">Belongs to the CND1 (condensin subunit 1) family.</text>
</comment>
<evidence type="ECO:0000256" key="10">
    <source>
        <dbReference type="PIRNR" id="PIRNR017127"/>
    </source>
</evidence>
<dbReference type="SUPFAM" id="SSF48371">
    <property type="entry name" value="ARM repeat"/>
    <property type="match status" value="1"/>
</dbReference>
<feature type="domain" description="Condensin complex subunit 1 C-terminal" evidence="12">
    <location>
        <begin position="950"/>
        <end position="1109"/>
    </location>
</feature>
<dbReference type="PIRSF" id="PIRSF017127">
    <property type="entry name" value="Condensin_D2"/>
    <property type="match status" value="1"/>
</dbReference>
<keyword evidence="17" id="KW-1185">Reference proteome</keyword>
<dbReference type="GO" id="GO:0051301">
    <property type="term" value="P:cell division"/>
    <property type="evidence" value="ECO:0007669"/>
    <property type="project" value="UniProtKB-KW"/>
</dbReference>
<dbReference type="InterPro" id="IPR007673">
    <property type="entry name" value="Condensin_cplx_su1"/>
</dbReference>
<evidence type="ECO:0000256" key="11">
    <source>
        <dbReference type="SAM" id="MobiDB-lite"/>
    </source>
</evidence>
<dbReference type="EMBL" id="JAHLUX010000004">
    <property type="protein sequence ID" value="KAG7819415.1"/>
    <property type="molecule type" value="Genomic_DNA"/>
</dbReference>
<dbReference type="GO" id="GO:0007076">
    <property type="term" value="P:mitotic chromosome condensation"/>
    <property type="evidence" value="ECO:0007669"/>
    <property type="project" value="InterPro"/>
</dbReference>
<dbReference type="GO" id="GO:0000796">
    <property type="term" value="C:condensin complex"/>
    <property type="evidence" value="ECO:0007669"/>
    <property type="project" value="TreeGrafter"/>
</dbReference>
<dbReference type="GO" id="GO:0005634">
    <property type="term" value="C:nucleus"/>
    <property type="evidence" value="ECO:0007669"/>
    <property type="project" value="UniProtKB-SubCell"/>
</dbReference>
<name>A0AAN6I6B9_PICAN</name>
<evidence type="ECO:0000256" key="2">
    <source>
        <dbReference type="ARBA" id="ARBA00004286"/>
    </source>
</evidence>
<evidence type="ECO:0000256" key="6">
    <source>
        <dbReference type="ARBA" id="ARBA00022776"/>
    </source>
</evidence>
<dbReference type="InterPro" id="IPR024324">
    <property type="entry name" value="Condensin_cplx_su1_N"/>
</dbReference>
<keyword evidence="6 10" id="KW-0498">Mitosis</keyword>
<dbReference type="RefSeq" id="XP_043060294.1">
    <property type="nucleotide sequence ID" value="XM_043202526.1"/>
</dbReference>
<evidence type="ECO:0000256" key="5">
    <source>
        <dbReference type="ARBA" id="ARBA00022618"/>
    </source>
</evidence>
<dbReference type="GeneID" id="66126140"/>
<sequence>MEVDFNLSQTLTSFADNIDTFEIDGNRNPEAFLEAVTQELAVRSNAILYEEFWDPLMNLTHCYPQLGNRLQYKLAYLISSTLSHHTNQTYQVVNSGDIDMFATHRKILELYGYLIHVLLVYLGREETSLKTSEGKYHWNKTNSVIEHILVSIIDVFKLKLNLLFETTPERNLFVGTLFLNPVNALLESPERAKIVTVKMHAFKAICMAIKFHGQASHVQNAILQHLTYFQHSSTVMAELLDTLSKHYDHHQLTDEILKEVSGRQFNENDTSGPKAISTFIVKLSELSPKVVMRQISLVAQLLDNNSFTLRCAVVEAVGNIITALSKSQEEYDEHKTQADSFLELLEDRFLDINPYVRSRAIQAITKLTEMTVKFVDRRLRWTKLAVRHLEDRSGIVRKNCIKLLTSLILTHPYNVMHGDRLELTVWEKRLEETKEKLKELQPDLFEGEENQKETGEQNDSDAEHSDDDQMDVDEEDSEKEEDEKVEKISDMSESQTNEESDSEKKAESSIITSLANVDPAVVNKVSLTYQYYTDAVEFIKLIHKATTLCCELLYSRSKNEVIESMGFFVLADAYGIENCQIGIKRMLHLVWMKGSNEDGNMVVDKLIDCYKNLYLTAPDKSSMVQRSSYLASNLIRLTFSSSVADLASLEKLLGELYTKNYIDHNVVQVLWQFFSSNTATKRQKRGAIIILGMLSVTDHEIALKGLDLILNVGLNYENTDWILCRFSCIALRRIVPSKASINGYRMTKEDEATQKLSAVLLQYTEDGNWFGMAEEALNSMYVISSCPDVVCSNILKSKASDVFSSESDESQDKVASLSQLLFLIGHVGLKTIIHLEKCETEFKNRKIASENKKTEQQNELDMIGGTTEDDFTDAVQVVKEKELLYSENGLLTQFVPLLKEIVTHPKDYNDKRLQRQAILCLSKLMCISPRFCEENLSLFLKIMETSEDPVVRSNAVLGLGDMAVCFNNVIDTSKDFLYGRLQDKDLMVQRTCLMTVTFLILAGQVKVKGQLAQMAKLYVNEDPGIADMCKLFFTELATKDNAIYNGFIDMFSGLAADSELSRKSFKEIIKFVVPFLDKDKHKQQLVSKLYQRLVKVDDEEEWNDLVFVIKEIIPKQESIRRERDAPKTKVYDEVLTFMEQGFKRPGQRE</sequence>
<feature type="domain" description="Condensin complex subunit 1 N-terminal" evidence="13">
    <location>
        <begin position="70"/>
        <end position="217"/>
    </location>
</feature>
<evidence type="ECO:0000256" key="3">
    <source>
        <dbReference type="ARBA" id="ARBA00009606"/>
    </source>
</evidence>
<dbReference type="GO" id="GO:0010032">
    <property type="term" value="P:meiotic chromosome condensation"/>
    <property type="evidence" value="ECO:0007669"/>
    <property type="project" value="TreeGrafter"/>
</dbReference>
<gene>
    <name evidence="14" type="ORF">KL928_002089</name>
    <name evidence="15" type="ORF">KL940_001810</name>
</gene>
<comment type="subcellular location">
    <subcellularLocation>
        <location evidence="2">Chromosome</location>
    </subcellularLocation>
    <subcellularLocation>
        <location evidence="1">Nucleus</location>
    </subcellularLocation>
</comment>
<keyword evidence="4" id="KW-0158">Chromosome</keyword>
<evidence type="ECO:0000259" key="12">
    <source>
        <dbReference type="Pfam" id="PF12717"/>
    </source>
</evidence>
<feature type="compositionally biased region" description="Acidic residues" evidence="11">
    <location>
        <begin position="456"/>
        <end position="481"/>
    </location>
</feature>
<evidence type="ECO:0000313" key="16">
    <source>
        <dbReference type="Proteomes" id="UP001196530"/>
    </source>
</evidence>
<dbReference type="GO" id="GO:0042393">
    <property type="term" value="F:histone binding"/>
    <property type="evidence" value="ECO:0007669"/>
    <property type="project" value="TreeGrafter"/>
</dbReference>
<evidence type="ECO:0000256" key="9">
    <source>
        <dbReference type="ARBA" id="ARBA00023306"/>
    </source>
</evidence>
<dbReference type="AlphaFoldDB" id="A0AAN6I6B9"/>
<evidence type="ECO:0000256" key="4">
    <source>
        <dbReference type="ARBA" id="ARBA00022454"/>
    </source>
</evidence>
<dbReference type="InterPro" id="IPR032682">
    <property type="entry name" value="Cnd1_C"/>
</dbReference>
<dbReference type="Proteomes" id="UP001197328">
    <property type="component" value="Unassembled WGS sequence"/>
</dbReference>
<dbReference type="GO" id="GO:0000779">
    <property type="term" value="C:condensed chromosome, centromeric region"/>
    <property type="evidence" value="ECO:0007669"/>
    <property type="project" value="TreeGrafter"/>
</dbReference>
<keyword evidence="9 10" id="KW-0131">Cell cycle</keyword>